<evidence type="ECO:0000313" key="1">
    <source>
        <dbReference type="EMBL" id="MEN7551568.1"/>
    </source>
</evidence>
<gene>
    <name evidence="1" type="ORF">AAG747_26875</name>
</gene>
<name>A0AAW9SK87_9BACT</name>
<dbReference type="NCBIfam" id="TIGR03696">
    <property type="entry name" value="Rhs_assc_core"/>
    <property type="match status" value="1"/>
</dbReference>
<protein>
    <submittedName>
        <fullName evidence="1">RHS repeat-associated core domain-containing protein</fullName>
    </submittedName>
</protein>
<dbReference type="Proteomes" id="UP001403385">
    <property type="component" value="Unassembled WGS sequence"/>
</dbReference>
<dbReference type="InterPro" id="IPR022385">
    <property type="entry name" value="Rhs_assc_core"/>
</dbReference>
<organism evidence="1 2">
    <name type="scientific">Rapidithrix thailandica</name>
    <dbReference type="NCBI Taxonomy" id="413964"/>
    <lineage>
        <taxon>Bacteria</taxon>
        <taxon>Pseudomonadati</taxon>
        <taxon>Bacteroidota</taxon>
        <taxon>Cytophagia</taxon>
        <taxon>Cytophagales</taxon>
        <taxon>Flammeovirgaceae</taxon>
        <taxon>Rapidithrix</taxon>
    </lineage>
</organism>
<dbReference type="Gene3D" id="2.180.10.10">
    <property type="entry name" value="RHS repeat-associated core"/>
    <property type="match status" value="1"/>
</dbReference>
<keyword evidence="2" id="KW-1185">Reference proteome</keyword>
<reference evidence="1 2" key="1">
    <citation type="submission" date="2024-04" db="EMBL/GenBank/DDBJ databases">
        <title>Novel genus in family Flammeovirgaceae.</title>
        <authorList>
            <person name="Nguyen T.H."/>
            <person name="Vuong T.Q."/>
            <person name="Le H."/>
            <person name="Kim S.-G."/>
        </authorList>
    </citation>
    <scope>NUCLEOTIDE SEQUENCE [LARGE SCALE GENOMIC DNA]</scope>
    <source>
        <strain evidence="1 2">JCM 23209</strain>
    </source>
</reference>
<sequence length="312" mass="35230">MAGRKYSDENYRYGFNGKENDKDFGNQHLIQDYGFRLYNPEIGKFLSVDPLFKSYPWDSTYAFAENDVISSIDLEGLEKYKVVGRSFAPRGSFELTHFEGKADDRTKFEIADYKKVLARIHVKLLIDLDEWLVGKAISSQPTILKGGLFGEWEIDNQSINISDITGSKENKLIQVKGDYYAKNGTELGPGIDIQFNLKFDVDEDILHISSKITGNVFPAQETMVFDAVGNGIFIGTSLAEGSPLTNVWGSGEENILSNYSLKVALDNEGNFKGIYSPNGQNKNELISIDEWNKSFENQKVWDGQDNRDDYED</sequence>
<evidence type="ECO:0000313" key="2">
    <source>
        <dbReference type="Proteomes" id="UP001403385"/>
    </source>
</evidence>
<proteinExistence type="predicted"/>
<accession>A0AAW9SK87</accession>
<dbReference type="RefSeq" id="WP_346824348.1">
    <property type="nucleotide sequence ID" value="NZ_JBDKWZ010000024.1"/>
</dbReference>
<dbReference type="EMBL" id="JBDKWZ010000024">
    <property type="protein sequence ID" value="MEN7551568.1"/>
    <property type="molecule type" value="Genomic_DNA"/>
</dbReference>
<comment type="caution">
    <text evidence="1">The sequence shown here is derived from an EMBL/GenBank/DDBJ whole genome shotgun (WGS) entry which is preliminary data.</text>
</comment>
<dbReference type="AlphaFoldDB" id="A0AAW9SK87"/>